<dbReference type="GO" id="GO:0044715">
    <property type="term" value="F:8-oxo-dGDP phosphatase activity"/>
    <property type="evidence" value="ECO:0007669"/>
    <property type="project" value="TreeGrafter"/>
</dbReference>
<gene>
    <name evidence="2" type="ORF">FBZ87_11585</name>
</gene>
<dbReference type="InterPro" id="IPR015797">
    <property type="entry name" value="NUDIX_hydrolase-like_dom_sf"/>
</dbReference>
<reference evidence="2 3" key="1">
    <citation type="submission" date="2019-06" db="EMBL/GenBank/DDBJ databases">
        <title>Genomic Encyclopedia of Type Strains, Phase IV (KMG-V): Genome sequencing to study the core and pangenomes of soil and plant-associated prokaryotes.</title>
        <authorList>
            <person name="Whitman W."/>
        </authorList>
    </citation>
    <scope>NUCLEOTIDE SEQUENCE [LARGE SCALE GENOMIC DNA]</scope>
    <source>
        <strain evidence="2 3">BR 12005</strain>
    </source>
</reference>
<evidence type="ECO:0000313" key="2">
    <source>
        <dbReference type="EMBL" id="TWB66293.1"/>
    </source>
</evidence>
<organism evidence="2 3">
    <name type="scientific">Nitrospirillum amazonense</name>
    <dbReference type="NCBI Taxonomy" id="28077"/>
    <lineage>
        <taxon>Bacteria</taxon>
        <taxon>Pseudomonadati</taxon>
        <taxon>Pseudomonadota</taxon>
        <taxon>Alphaproteobacteria</taxon>
        <taxon>Rhodospirillales</taxon>
        <taxon>Azospirillaceae</taxon>
        <taxon>Nitrospirillum</taxon>
    </lineage>
</organism>
<dbReference type="PANTHER" id="PTHR13622:SF8">
    <property type="entry name" value="THIAMIN PYROPHOSPHOKINASE 1"/>
    <property type="match status" value="1"/>
</dbReference>
<comment type="caution">
    <text evidence="2">The sequence shown here is derived from an EMBL/GenBank/DDBJ whole genome shotgun (WGS) entry which is preliminary data.</text>
</comment>
<dbReference type="InterPro" id="IPR031804">
    <property type="entry name" value="DUF4743"/>
</dbReference>
<dbReference type="Pfam" id="PF15916">
    <property type="entry name" value="DUF4743"/>
    <property type="match status" value="1"/>
</dbReference>
<dbReference type="PROSITE" id="PS51462">
    <property type="entry name" value="NUDIX"/>
    <property type="match status" value="1"/>
</dbReference>
<dbReference type="InterPro" id="IPR000086">
    <property type="entry name" value="NUDIX_hydrolase_dom"/>
</dbReference>
<dbReference type="PANTHER" id="PTHR13622">
    <property type="entry name" value="THIAMIN PYROPHOSPHOKINASE"/>
    <property type="match status" value="1"/>
</dbReference>
<dbReference type="EMBL" id="VITV01000015">
    <property type="protein sequence ID" value="TWB66293.1"/>
    <property type="molecule type" value="Genomic_DNA"/>
</dbReference>
<accession>A0A560J4X4</accession>
<dbReference type="Gene3D" id="3.90.79.10">
    <property type="entry name" value="Nucleoside Triphosphate Pyrophosphohydrolase"/>
    <property type="match status" value="1"/>
</dbReference>
<name>A0A560J4X4_9PROT</name>
<dbReference type="AlphaFoldDB" id="A0A560J4X4"/>
<proteinExistence type="predicted"/>
<dbReference type="SUPFAM" id="SSF55811">
    <property type="entry name" value="Nudix"/>
    <property type="match status" value="1"/>
</dbReference>
<sequence length="304" mass="32828">MCRDGRHCIRAVTGLNRGMAFIRHIQACNTHDAAAFLPFAVNGRPVGYVRPAFADRVASLSDAFRLTGGAAPLLDLLPPDPARRSQAVAEVVAVLAAEGMVPPLRGEDFPVLAQWGQPELLKIDRAAVPGFGVRGFGLHVNGYVPGPDGRIEMWVGRRARDRGVAPGKLDNMVAGGQPAGLSLAENLAKEAHEEAGLDPGLARAAVPVGAITYVFDTVAGLRRDTLFCYDLALSRDVIPRNTDGEVEAFELWPLARVADSVRTTDDWKFNVNLVVIDFLIRHGQLNPDHEPNYMDLVTGLRATD</sequence>
<evidence type="ECO:0000259" key="1">
    <source>
        <dbReference type="PROSITE" id="PS51462"/>
    </source>
</evidence>
<dbReference type="CDD" id="cd03676">
    <property type="entry name" value="NUDIX_Tnr3_like"/>
    <property type="match status" value="1"/>
</dbReference>
<dbReference type="FunFam" id="3.90.79.10:FF:000019">
    <property type="entry name" value="Thiamin pyrophosphokinase, putative"/>
    <property type="match status" value="1"/>
</dbReference>
<dbReference type="Proteomes" id="UP000320516">
    <property type="component" value="Unassembled WGS sequence"/>
</dbReference>
<evidence type="ECO:0000313" key="3">
    <source>
        <dbReference type="Proteomes" id="UP000320516"/>
    </source>
</evidence>
<feature type="domain" description="Nudix hydrolase" evidence="1">
    <location>
        <begin position="135"/>
        <end position="277"/>
    </location>
</feature>
<protein>
    <submittedName>
        <fullName evidence="2">Uncharacterized protein DUF4743</fullName>
    </submittedName>
</protein>